<dbReference type="GO" id="GO:0000976">
    <property type="term" value="F:transcription cis-regulatory region binding"/>
    <property type="evidence" value="ECO:0007669"/>
    <property type="project" value="TreeGrafter"/>
</dbReference>
<dbReference type="KEGG" id="dbk:DGMP_33430"/>
<dbReference type="GO" id="GO:0003700">
    <property type="term" value="F:DNA-binding transcription factor activity"/>
    <property type="evidence" value="ECO:0007669"/>
    <property type="project" value="InterPro"/>
</dbReference>
<dbReference type="AlphaFoldDB" id="A0A8D5FKM7"/>
<keyword evidence="4" id="KW-0804">Transcription</keyword>
<comment type="similarity">
    <text evidence="1">Belongs to the LysR transcriptional regulatory family.</text>
</comment>
<dbReference type="PANTHER" id="PTHR30126">
    <property type="entry name" value="HTH-TYPE TRANSCRIPTIONAL REGULATOR"/>
    <property type="match status" value="1"/>
</dbReference>
<dbReference type="InterPro" id="IPR005119">
    <property type="entry name" value="LysR_subst-bd"/>
</dbReference>
<accession>A0A8D5FKM7</accession>
<gene>
    <name evidence="7" type="primary">ilvY</name>
    <name evidence="7" type="ORF">DGMP_33430</name>
</gene>
<feature type="domain" description="LysR substrate-binding" evidence="6">
    <location>
        <begin position="89"/>
        <end position="294"/>
    </location>
</feature>
<dbReference type="InterPro" id="IPR000847">
    <property type="entry name" value="LysR_HTH_N"/>
</dbReference>
<dbReference type="Pfam" id="PF03466">
    <property type="entry name" value="LysR_substrate"/>
    <property type="match status" value="1"/>
</dbReference>
<feature type="domain" description="HTH lysR-type" evidence="5">
    <location>
        <begin position="3"/>
        <end position="61"/>
    </location>
</feature>
<evidence type="ECO:0000313" key="8">
    <source>
        <dbReference type="Proteomes" id="UP000826725"/>
    </source>
</evidence>
<protein>
    <submittedName>
        <fullName evidence="7">Transcriptional regulator IlvY</fullName>
    </submittedName>
</protein>
<reference evidence="7" key="1">
    <citation type="submission" date="2020-09" db="EMBL/GenBank/DDBJ databases">
        <title>Desulfogranum mesoprofundum gen. nov., sp. nov., a novel mesophilic, sulfate-reducing chemolithoautotroph isolated from a deep-sea hydrothermal vent chimney in the Suiyo Seamount.</title>
        <authorList>
            <person name="Hashimoto Y."/>
            <person name="Nakagawa S."/>
        </authorList>
    </citation>
    <scope>NUCLEOTIDE SEQUENCE</scope>
    <source>
        <strain evidence="7">KT2</strain>
    </source>
</reference>
<evidence type="ECO:0000259" key="5">
    <source>
        <dbReference type="Pfam" id="PF00126"/>
    </source>
</evidence>
<keyword evidence="2" id="KW-0805">Transcription regulation</keyword>
<keyword evidence="3" id="KW-0238">DNA-binding</keyword>
<evidence type="ECO:0000313" key="7">
    <source>
        <dbReference type="EMBL" id="BCL62650.1"/>
    </source>
</evidence>
<proteinExistence type="inferred from homology"/>
<evidence type="ECO:0000256" key="2">
    <source>
        <dbReference type="ARBA" id="ARBA00023015"/>
    </source>
</evidence>
<dbReference type="Proteomes" id="UP000826725">
    <property type="component" value="Chromosome"/>
</dbReference>
<dbReference type="NCBIfam" id="NF008722">
    <property type="entry name" value="PRK11716.1"/>
    <property type="match status" value="1"/>
</dbReference>
<evidence type="ECO:0000256" key="3">
    <source>
        <dbReference type="ARBA" id="ARBA00023125"/>
    </source>
</evidence>
<evidence type="ECO:0000256" key="4">
    <source>
        <dbReference type="ARBA" id="ARBA00023163"/>
    </source>
</evidence>
<evidence type="ECO:0000256" key="1">
    <source>
        <dbReference type="ARBA" id="ARBA00009437"/>
    </source>
</evidence>
<dbReference type="EMBL" id="AP024086">
    <property type="protein sequence ID" value="BCL62650.1"/>
    <property type="molecule type" value="Genomic_DNA"/>
</dbReference>
<keyword evidence="8" id="KW-1185">Reference proteome</keyword>
<name>A0A8D5FKM7_9BACT</name>
<sequence length="297" mass="33556">MNIRELELFKHLATTLHFGRTSLECNITPSGLTRTIQRLENETGKLLFLRDNRSVSLTPAGILFKEYCEETIERWNALQSNLQNDTILRGKISLYCSVTAILSILPRILIRFRRIHPQVSIHIQTGDAARALNKLQTREVDISIAALPENTPENLDCIEILKTPLIFIAPRFFPETICYSDGKKKNIDWEKTPLILPNEGLSRTRTERWFNEKLLTPNLYSQVSGNEAIIAMVGMGCGVGVVPRLVLDKSTLADEIDILEVTPRLKPFTVGSCTSTRNRNNPIVQSFWKILAETIAA</sequence>
<dbReference type="Pfam" id="PF00126">
    <property type="entry name" value="HTH_1"/>
    <property type="match status" value="1"/>
</dbReference>
<organism evidence="7 8">
    <name type="scientific">Desulfomarina profundi</name>
    <dbReference type="NCBI Taxonomy" id="2772557"/>
    <lineage>
        <taxon>Bacteria</taxon>
        <taxon>Pseudomonadati</taxon>
        <taxon>Thermodesulfobacteriota</taxon>
        <taxon>Desulfobulbia</taxon>
        <taxon>Desulfobulbales</taxon>
        <taxon>Desulfobulbaceae</taxon>
        <taxon>Desulfomarina</taxon>
    </lineage>
</organism>
<dbReference type="RefSeq" id="WP_228854979.1">
    <property type="nucleotide sequence ID" value="NZ_AP024086.1"/>
</dbReference>
<evidence type="ECO:0000259" key="6">
    <source>
        <dbReference type="Pfam" id="PF03466"/>
    </source>
</evidence>
<dbReference type="PANTHER" id="PTHR30126:SF81">
    <property type="entry name" value="HTH-TYPE TRANSCRIPTIONAL REGULATOR ILVY"/>
    <property type="match status" value="1"/>
</dbReference>